<sequence length="3045" mass="336365">MRPLDYECEQFHILSVKAANTNLYSGVVRVYFNVIDINDNPPVFHYQTYTVSVVENLSIGSSILSLNVTDIDEGYNGDIQVTVISGDDDGKFTVDIQGVLRINKELDREQESVYSLTVLAMDQAMPEATRLSSSAHITVYILDVNDNAPHFLSSNNISVPENAAIGTIVTVVHAIDLDSGVNSLVEYSLDSGMSHMFQINKTSGVLSLIKELDRENTSILTLQVTAIDQGFPPKSIAMNLTISVRDVNDNDPVFTENIYAVTVAENILPGSGLLSVLASDSDEGVNGEVSYFIHQKKFFIDSFSGEISVIEMLDRESSPEHIFTVIAKDHGSIARSASATVHIFLKDVNDFTPIFSPQTTTIHVEENLNQLPRVIFQVSALDEDEGLNSHLTYLISKANDEGQLSLSPEGKLSALKSFDREVQAHHSIEILAVDSGLPALTGTGTIFIIVEDMNDNAPLFNKKMYSLSVKEDSAIGSVCLRLTAMDPDAGINGEVRYSLEAMNLPFSIHQSTGDIITTRELDRETQANYTLTVKACDMSVPQPLCSSAVVYVTVEDVNDMRPQFLNSPYVANVPVAIYSGSIICTVTAIDGDAEMNAKLSYSLFGPNANKFNIDPERGVIFASQNSSETEDITVNVRVTDNGRIPLVDSTTVTVRFKTSNDFPQVSTFVYKHLLSEDQFENTVVARVTSYTKRKSQRGAISYYLAAGNFGDAFQVDQYTGILRVKNPLDYESKGQFQLWVEARDAGLPPFSSYSKVTISIMDVNDNSPVFTQNVYQCEVFENSPMIYVCHVSAVDLDSGANGALEYSIIGGNTKNSFSVDPKSGVVKTMKVLDREEIAVYKLIIQAKDKGKDPKTGTSMVIVNVLDKNDNAPRFSQIFLKHIPENTPIGCTVLRITSTDEDIGINGMSTYTIIDSTNNLPFKIGRKDGYITVTQPLDRETTDRYIVRVNANDSAWSVNTDVTIYVSDVNDNAPVYSQLSYMAVVPEPKVHEVVVLRVNARDSDIGLNGRIFYYIKPSNKFFKVNVLNGNVITKQAMNCQDFRRNRYSFTVVASDSGDVPNYSEVNVTLIFIRYNDLPPVFQPYRPLMPIPNSVDIGTKVLRLAANGSNSHKVEYSMSGGNASSFFEVEKDTGWIFVGRSINLSLNMLYMMVVMATEKVIPSLSSQTQVHFLVTGENKFTPVFTSPNLTFSVPEDMSVGTVIGRASASDSDEGLNGCLQYKIVKGSRNIFAINSRTGIITLIQSLDFEKCPSHHLEISAHDFGWKAKSSVVNVTIQVLDVNDNVPVFDTEQFIASIPENSPVGSKVIQLIATDLDSDRNAQIHYSLLQGNTELFAIDSVTGVLVTLEVFDFELQQTFDLIAVASSVENEDQFSIAQVLIHVTGVNEYFPKFSKALFNYTVSEKSPLGTTIGHLIASDYDLGADGVVFYSFIGQSKMLGFDIEHHSGKIVVNSNLRRYANKCVMLNVIAKNYGVITGYNTDEALVVITILDVNDAPAFENSSYHANISEDVPVGTSLIQVYAEDWDSLTNWNQFRYMIKSGNKNSSFFINPSHGVIYVASPLDREQWPFYTLTIAAVDNATVPATGCVQVFIVVTDINDNGPHLTSEKAYVKENQPAATFVMLLNATDADLSPNQGPFHYKLADSKSGEYFSLSSDGLLSTAKPIDMEQTSEFHIPVIIEDSGTPAMSSTTMLHVTILDENDNPSTGRSIQIEVKYFGMVFSGGIIGNVKPEDPDVLDEFSCRVKSKGFSMVSISPESCYLISLPHHGEAEFNFTIEANDKIHQSVNNSIYLTYKGFTNNSIDNCVLIYVSTPFFETFLSVRYWKLVKAINSIFEIQASTINVFAMQPLENITVLLCAVIHTNGQYVEGSAAAAVLRSHKFFLEIQSSCTIILITSDPCSTEPCQNNASCFKNISVNPEVVILESPSIIFVSQRVLGLFTCSCPKGYEGETCESAIDKCLRQLCENGGICTNYPGGFSCNCPVGYSGPYCSLDVNECESSLCYNGTECLNVPGDFRCICQPGYTGRLCDHLLDHCAFSPCLPGICLNHPTGYICQCPFGVSGNNCEEAIYGFEELSYMEWPPLDPRNNILSMEFATVDNNSLLLYNYDNKEDSGSEFLALEIVNGRLQLSYDLGNGTVMLRPKKFIADGKFHGVIASRSGKIRDTLTHFVSIRKKNLLKSTTGLEWLTAAYVCSMQREESPAGGDPAVAVVKVKRPLPQIRQALPLLSSRLHAYLTEEVEVEEVLSTSSLSPVYWEAHLDHLCSHRDKYYSSQEPLQELAVGVMQMLPTSGLGTLDVGSNNMVFGGIKSIDSILSRPGQVRSNDFIGCVKNIRLNGIPLEPSQALTYRNIHDRCSRIGWDCKSGVCLNGATCVDLWSFHLCQCPKGFTGVDCGTKISQESQIWFDGDFYFDYVIKESYRRNEMMSNYLRINSQSQDEGAELELKFKIRRMNGILLYIQGSDGFTVLKVVSGRLQYIYHNDSSGKMEHIFSELRLQTDRWHILKVVRNGIHAQLFLDDECFINFTNPAQDLIGLDTERIFLGGMPSEQPRFKNETGFSGCIEYFSLNRTLLPFSGWSNMVTVTASRIPVRTGCFPSTCDGSSCLQDAIQPSCLSQPCLNGGTCIAAADTEWYCLCLGNFTGPLCETCMFALESNDACQKRDISIPLWVIGAILPAAIVLFLFLFFILLKFRAMFKKQQCKGSDATMGERNGTENKAFNDENECVAVQDIIDAADKQPDVIKAKKACKTRAVTCVHHLEHEQPCKHNERELRYDDADSTGCIALSKAQMTHQPGLAQSVPNPQGARRLAIFCKHAEALLSPQSTVGSGSTENGNPAFTVRNSKGHDPRCLLQLPYGKIISGKLRDTQRQVVWHSPCHTVYQCHPHFPDWPSEIMDDLRKLNSPMASRRGLESSMLHVESDSMTSIPVAPLDDSSSDSESHSSFTCSEYECEKDLIFRSTFEQPGLHIRTARSCCSQLANEACGDLSSDVHSQPASGDHGWHAILSADLHFSSYAEVFEDLAELPIEVEGPLSLLQWQRTLDNSAIVLEK</sequence>
<evidence type="ECO:0000256" key="4">
    <source>
        <dbReference type="ARBA" id="ARBA00022737"/>
    </source>
</evidence>
<evidence type="ECO:0000256" key="1">
    <source>
        <dbReference type="ARBA" id="ARBA00004370"/>
    </source>
</evidence>
<reference evidence="15" key="1">
    <citation type="journal article" date="2021" name="Cell">
        <title>Tracing the genetic footprints of vertebrate landing in non-teleost ray-finned fishes.</title>
        <authorList>
            <person name="Bi X."/>
            <person name="Wang K."/>
            <person name="Yang L."/>
            <person name="Pan H."/>
            <person name="Jiang H."/>
            <person name="Wei Q."/>
            <person name="Fang M."/>
            <person name="Yu H."/>
            <person name="Zhu C."/>
            <person name="Cai Y."/>
            <person name="He Y."/>
            <person name="Gan X."/>
            <person name="Zeng H."/>
            <person name="Yu D."/>
            <person name="Zhu Y."/>
            <person name="Jiang H."/>
            <person name="Qiu Q."/>
            <person name="Yang H."/>
            <person name="Zhang Y.E."/>
            <person name="Wang W."/>
            <person name="Zhu M."/>
            <person name="He S."/>
            <person name="Zhang G."/>
        </authorList>
    </citation>
    <scope>NUCLEOTIDE SEQUENCE</scope>
    <source>
        <strain evidence="15">Bchr_001</strain>
    </source>
</reference>
<dbReference type="SMART" id="SM00181">
    <property type="entry name" value="EGF"/>
    <property type="match status" value="6"/>
</dbReference>
<dbReference type="PANTHER" id="PTHR24026">
    <property type="entry name" value="FAT ATYPICAL CADHERIN-RELATED"/>
    <property type="match status" value="1"/>
</dbReference>
<dbReference type="Gene3D" id="2.60.40.60">
    <property type="entry name" value="Cadherins"/>
    <property type="match status" value="17"/>
</dbReference>
<feature type="domain" description="EGF-like" evidence="13">
    <location>
        <begin position="1953"/>
        <end position="1989"/>
    </location>
</feature>
<feature type="disulfide bond" evidence="10">
    <location>
        <begin position="1979"/>
        <end position="1988"/>
    </location>
</feature>
<keyword evidence="5 9" id="KW-0106">Calcium</keyword>
<comment type="subcellular location">
    <subcellularLocation>
        <location evidence="1">Membrane</location>
    </subcellularLocation>
</comment>
<feature type="disulfide bond" evidence="10">
    <location>
        <begin position="2054"/>
        <end position="2063"/>
    </location>
</feature>
<feature type="domain" description="Cadherin" evidence="14">
    <location>
        <begin position="1601"/>
        <end position="1704"/>
    </location>
</feature>
<evidence type="ECO:0000256" key="3">
    <source>
        <dbReference type="ARBA" id="ARBA00022692"/>
    </source>
</evidence>
<feature type="disulfide bond" evidence="10">
    <location>
        <begin position="2381"/>
        <end position="2390"/>
    </location>
</feature>
<proteinExistence type="predicted"/>
<dbReference type="PROSITE" id="PS50025">
    <property type="entry name" value="LAM_G_DOMAIN"/>
    <property type="match status" value="2"/>
</dbReference>
<dbReference type="Gene3D" id="2.60.120.200">
    <property type="match status" value="3"/>
</dbReference>
<dbReference type="PROSITE" id="PS00232">
    <property type="entry name" value="CADHERIN_1"/>
    <property type="match status" value="7"/>
</dbReference>
<feature type="domain" description="Cadherin" evidence="14">
    <location>
        <begin position="1497"/>
        <end position="1602"/>
    </location>
</feature>
<keyword evidence="7 11" id="KW-0472">Membrane</keyword>
<dbReference type="InterPro" id="IPR000742">
    <property type="entry name" value="EGF"/>
</dbReference>
<dbReference type="SMART" id="SM00179">
    <property type="entry name" value="EGF_CA"/>
    <property type="match status" value="5"/>
</dbReference>
<dbReference type="InterPro" id="IPR018097">
    <property type="entry name" value="EGF_Ca-bd_CS"/>
</dbReference>
<feature type="domain" description="Cadherin" evidence="14">
    <location>
        <begin position="255"/>
        <end position="355"/>
    </location>
</feature>
<dbReference type="PROSITE" id="PS01187">
    <property type="entry name" value="EGF_CA"/>
    <property type="match status" value="1"/>
</dbReference>
<feature type="domain" description="EGF-like" evidence="13">
    <location>
        <begin position="2355"/>
        <end position="2391"/>
    </location>
</feature>
<feature type="non-terminal residue" evidence="15">
    <location>
        <position position="1"/>
    </location>
</feature>
<keyword evidence="8 10" id="KW-1015">Disulfide bond</keyword>
<evidence type="ECO:0000256" key="6">
    <source>
        <dbReference type="ARBA" id="ARBA00022989"/>
    </source>
</evidence>
<dbReference type="InterPro" id="IPR020894">
    <property type="entry name" value="Cadherin_CS"/>
</dbReference>
<evidence type="ECO:0000256" key="11">
    <source>
        <dbReference type="SAM" id="Phobius"/>
    </source>
</evidence>
<evidence type="ECO:0000259" key="13">
    <source>
        <dbReference type="PROSITE" id="PS50026"/>
    </source>
</evidence>
<dbReference type="Pfam" id="PF00008">
    <property type="entry name" value="EGF"/>
    <property type="match status" value="4"/>
</dbReference>
<evidence type="ECO:0000256" key="8">
    <source>
        <dbReference type="ARBA" id="ARBA00023157"/>
    </source>
</evidence>
<evidence type="ECO:0000256" key="10">
    <source>
        <dbReference type="PROSITE-ProRule" id="PRU00076"/>
    </source>
</evidence>
<evidence type="ECO:0000256" key="2">
    <source>
        <dbReference type="ARBA" id="ARBA00022536"/>
    </source>
</evidence>
<dbReference type="Pfam" id="PF02210">
    <property type="entry name" value="Laminin_G_2"/>
    <property type="match status" value="1"/>
</dbReference>
<dbReference type="InterPro" id="IPR001881">
    <property type="entry name" value="EGF-like_Ca-bd_dom"/>
</dbReference>
<feature type="domain" description="Cadherin" evidence="14">
    <location>
        <begin position="976"/>
        <end position="1080"/>
    </location>
</feature>
<feature type="domain" description="EGF-like" evidence="13">
    <location>
        <begin position="1991"/>
        <end position="2027"/>
    </location>
</feature>
<dbReference type="PROSITE" id="PS00010">
    <property type="entry name" value="ASX_HYDROXYL"/>
    <property type="match status" value="3"/>
</dbReference>
<dbReference type="SUPFAM" id="SSF57196">
    <property type="entry name" value="EGF/Laminin"/>
    <property type="match status" value="2"/>
</dbReference>
<dbReference type="InterPro" id="IPR000152">
    <property type="entry name" value="EGF-type_Asp/Asn_hydroxyl_site"/>
</dbReference>
<dbReference type="Gene3D" id="2.10.25.10">
    <property type="entry name" value="Laminin"/>
    <property type="match status" value="6"/>
</dbReference>
<feature type="domain" description="EGF-like" evidence="13">
    <location>
        <begin position="2605"/>
        <end position="2642"/>
    </location>
</feature>
<comment type="caution">
    <text evidence="15">The sequence shown here is derived from an EMBL/GenBank/DDBJ whole genome shotgun (WGS) entry which is preliminary data.</text>
</comment>
<dbReference type="SMART" id="SM00112">
    <property type="entry name" value="CA"/>
    <property type="match status" value="16"/>
</dbReference>
<feature type="disulfide bond" evidence="10">
    <location>
        <begin position="2033"/>
        <end position="2043"/>
    </location>
</feature>
<comment type="caution">
    <text evidence="10">Lacks conserved residue(s) required for the propagation of feature annotation.</text>
</comment>
<feature type="domain" description="Cadherin" evidence="14">
    <location>
        <begin position="1183"/>
        <end position="1286"/>
    </location>
</feature>
<keyword evidence="16" id="KW-1185">Reference proteome</keyword>
<dbReference type="SUPFAM" id="SSF57184">
    <property type="entry name" value="Growth factor receptor domain"/>
    <property type="match status" value="1"/>
</dbReference>
<dbReference type="PRINTS" id="PR00205">
    <property type="entry name" value="CADHERIN"/>
</dbReference>
<organism evidence="15 16">
    <name type="scientific">Polypterus senegalus</name>
    <name type="common">Senegal bichir</name>
    <dbReference type="NCBI Taxonomy" id="55291"/>
    <lineage>
        <taxon>Eukaryota</taxon>
        <taxon>Metazoa</taxon>
        <taxon>Chordata</taxon>
        <taxon>Craniata</taxon>
        <taxon>Vertebrata</taxon>
        <taxon>Euteleostomi</taxon>
        <taxon>Actinopterygii</taxon>
        <taxon>Polypteriformes</taxon>
        <taxon>Polypteridae</taxon>
        <taxon>Polypterus</taxon>
    </lineage>
</organism>
<evidence type="ECO:0000256" key="5">
    <source>
        <dbReference type="ARBA" id="ARBA00022837"/>
    </source>
</evidence>
<feature type="disulfide bond" evidence="10">
    <location>
        <begin position="2632"/>
        <end position="2641"/>
    </location>
</feature>
<keyword evidence="4" id="KW-0677">Repeat</keyword>
<dbReference type="InterPro" id="IPR009030">
    <property type="entry name" value="Growth_fac_rcpt_cys_sf"/>
</dbReference>
<dbReference type="InterPro" id="IPR002126">
    <property type="entry name" value="Cadherin-like_dom"/>
</dbReference>
<dbReference type="PROSITE" id="PS01186">
    <property type="entry name" value="EGF_2"/>
    <property type="match status" value="4"/>
</dbReference>
<dbReference type="SUPFAM" id="SSF49899">
    <property type="entry name" value="Concanavalin A-like lectins/glucanases"/>
    <property type="match status" value="2"/>
</dbReference>
<feature type="domain" description="Cadherin" evidence="14">
    <location>
        <begin position="565"/>
        <end position="665"/>
    </location>
</feature>
<gene>
    <name evidence="15" type="primary">Fat4_2</name>
    <name evidence="15" type="ORF">GTO92_0012358</name>
</gene>
<dbReference type="Pfam" id="PF00054">
    <property type="entry name" value="Laminin_G_1"/>
    <property type="match status" value="1"/>
</dbReference>
<keyword evidence="3 11" id="KW-0812">Transmembrane</keyword>
<dbReference type="CDD" id="cd11304">
    <property type="entry name" value="Cadherin_repeat"/>
    <property type="match status" value="16"/>
</dbReference>
<feature type="transmembrane region" description="Helical" evidence="11">
    <location>
        <begin position="2661"/>
        <end position="2685"/>
    </location>
</feature>
<name>A0ABS2Z348_POLSE</name>
<feature type="domain" description="Cadherin" evidence="14">
    <location>
        <begin position="666"/>
        <end position="770"/>
    </location>
</feature>
<dbReference type="InterPro" id="IPR001791">
    <property type="entry name" value="Laminin_G"/>
</dbReference>
<evidence type="ECO:0000259" key="14">
    <source>
        <dbReference type="PROSITE" id="PS50268"/>
    </source>
</evidence>
<dbReference type="CDD" id="cd00054">
    <property type="entry name" value="EGF_CA"/>
    <property type="match status" value="6"/>
</dbReference>
<feature type="domain" description="Cadherin" evidence="14">
    <location>
        <begin position="1089"/>
        <end position="1182"/>
    </location>
</feature>
<feature type="domain" description="Cadherin" evidence="14">
    <location>
        <begin position="1287"/>
        <end position="1390"/>
    </location>
</feature>
<feature type="domain" description="Cadherin" evidence="14">
    <location>
        <begin position="151"/>
        <end position="254"/>
    </location>
</feature>
<dbReference type="InterPro" id="IPR013320">
    <property type="entry name" value="ConA-like_dom_sf"/>
</dbReference>
<protein>
    <submittedName>
        <fullName evidence="15">FAT4 protein</fullName>
    </submittedName>
</protein>
<evidence type="ECO:0000313" key="16">
    <source>
        <dbReference type="Proteomes" id="UP001166052"/>
    </source>
</evidence>
<accession>A0ABS2Z348</accession>
<dbReference type="EMBL" id="JAAWVN010020136">
    <property type="protein sequence ID" value="MBN3293159.1"/>
    <property type="molecule type" value="Genomic_DNA"/>
</dbReference>
<dbReference type="PROSITE" id="PS00022">
    <property type="entry name" value="EGF_1"/>
    <property type="match status" value="6"/>
</dbReference>
<dbReference type="PROSITE" id="PS50026">
    <property type="entry name" value="EGF_3"/>
    <property type="match status" value="6"/>
</dbReference>
<feature type="domain" description="Cadherin" evidence="14">
    <location>
        <begin position="1391"/>
        <end position="1496"/>
    </location>
</feature>
<feature type="domain" description="EGF-like" evidence="13">
    <location>
        <begin position="2029"/>
        <end position="2064"/>
    </location>
</feature>
<feature type="domain" description="Laminin G" evidence="12">
    <location>
        <begin position="2065"/>
        <end position="2359"/>
    </location>
</feature>
<dbReference type="InterPro" id="IPR015919">
    <property type="entry name" value="Cadherin-like_sf"/>
</dbReference>
<feature type="domain" description="Cadherin" evidence="14">
    <location>
        <begin position="356"/>
        <end position="460"/>
    </location>
</feature>
<evidence type="ECO:0000256" key="7">
    <source>
        <dbReference type="ARBA" id="ARBA00023136"/>
    </source>
</evidence>
<feature type="domain" description="Cadherin" evidence="14">
    <location>
        <begin position="771"/>
        <end position="874"/>
    </location>
</feature>
<feature type="domain" description="Cadherin" evidence="14">
    <location>
        <begin position="45"/>
        <end position="151"/>
    </location>
</feature>
<dbReference type="Pfam" id="PF00028">
    <property type="entry name" value="Cadherin"/>
    <property type="match status" value="16"/>
</dbReference>
<dbReference type="SMART" id="SM00282">
    <property type="entry name" value="LamG"/>
    <property type="match status" value="2"/>
</dbReference>
<feature type="non-terminal residue" evidence="15">
    <location>
        <position position="3045"/>
    </location>
</feature>
<feature type="domain" description="Cadherin" evidence="14">
    <location>
        <begin position="2"/>
        <end position="44"/>
    </location>
</feature>
<dbReference type="SUPFAM" id="SSF49313">
    <property type="entry name" value="Cadherin-like"/>
    <property type="match status" value="17"/>
</dbReference>
<feature type="domain" description="Cadherin" evidence="14">
    <location>
        <begin position="461"/>
        <end position="564"/>
    </location>
</feature>
<dbReference type="PANTHER" id="PTHR24026:SF126">
    <property type="entry name" value="PROTOCADHERIN FAT 4"/>
    <property type="match status" value="1"/>
</dbReference>
<dbReference type="Proteomes" id="UP001166052">
    <property type="component" value="Unassembled WGS sequence"/>
</dbReference>
<dbReference type="CDD" id="cd00110">
    <property type="entry name" value="LamG"/>
    <property type="match status" value="2"/>
</dbReference>
<keyword evidence="6 11" id="KW-1133">Transmembrane helix</keyword>
<evidence type="ECO:0000256" key="9">
    <source>
        <dbReference type="PROSITE-ProRule" id="PRU00043"/>
    </source>
</evidence>
<feature type="domain" description="Cadherin" evidence="14">
    <location>
        <begin position="874"/>
        <end position="975"/>
    </location>
</feature>
<feature type="domain" description="Laminin G" evidence="12">
    <location>
        <begin position="2415"/>
        <end position="2590"/>
    </location>
</feature>
<keyword evidence="2 10" id="KW-0245">EGF-like domain</keyword>
<feature type="disulfide bond" evidence="10">
    <location>
        <begin position="1941"/>
        <end position="1950"/>
    </location>
</feature>
<dbReference type="PROSITE" id="PS50268">
    <property type="entry name" value="CADHERIN_2"/>
    <property type="match status" value="17"/>
</dbReference>
<feature type="disulfide bond" evidence="10">
    <location>
        <begin position="2017"/>
        <end position="2026"/>
    </location>
</feature>
<evidence type="ECO:0000313" key="15">
    <source>
        <dbReference type="EMBL" id="MBN3293159.1"/>
    </source>
</evidence>
<evidence type="ECO:0000259" key="12">
    <source>
        <dbReference type="PROSITE" id="PS50025"/>
    </source>
</evidence>
<feature type="domain" description="EGF-like" evidence="13">
    <location>
        <begin position="1893"/>
        <end position="1951"/>
    </location>
</feature>